<accession>A0AAW1PBG5</accession>
<dbReference type="AlphaFoldDB" id="A0AAW1PBG5"/>
<feature type="region of interest" description="Disordered" evidence="1">
    <location>
        <begin position="334"/>
        <end position="368"/>
    </location>
</feature>
<sequence>MLQIQVARSRPHQVPRRAIPWAPTCGLGVSMDDVDHLSLFQLALSANEQRMARDLATLSESSQLIDDLARASITDQGANLLTLEDALRAAAKFLYGRICATEQRLLDTSLLPCDPGTYAYEPVSGRSYDALPEDVLRWYFEALAGAFAEDDSILFPAACSPRFSAAVGGLKPEKVVEAVLFHQVYEPLAHLATALDQTPLYYQVGPVGGADCDAGLHVLLAAQALRVALTVVESKTHCTFSLTRNTWPDTHWTRDTDAGRHLRAGIAQLFGYLKVVKLAFGILNHYSAHVFVTRVHPAALGQMMEHSGQHAEVRRAYRRFSKLALAHYHAVQESNQARAGSPQQEQSQPQPPPPAPSPSQGTETSTAPVPSLTQRFQSWEVGYSEQSLQLEAAVYQHLRSVQGTAVPSLLAVGANITSMLPFLATEYHQQPQRPRTFSQAQCEQAVEALRTIHDEGVLHKDIHLGNCLVAAQGMLWASKAMNLSSPPAGTAKAVLLCLECMTQHGFDSTEARPLQHLAAYVCASGRACADRGPSLGTRHVATGKTVGPPGRLAEAVQEPRCQHDEDLPHILCGQKQAG</sequence>
<dbReference type="SUPFAM" id="SSF56112">
    <property type="entry name" value="Protein kinase-like (PK-like)"/>
    <property type="match status" value="1"/>
</dbReference>
<evidence type="ECO:0000313" key="2">
    <source>
        <dbReference type="EMBL" id="KAK9805789.1"/>
    </source>
</evidence>
<evidence type="ECO:0008006" key="4">
    <source>
        <dbReference type="Google" id="ProtNLM"/>
    </source>
</evidence>
<dbReference type="EMBL" id="JALJOQ010000042">
    <property type="protein sequence ID" value="KAK9805789.1"/>
    <property type="molecule type" value="Genomic_DNA"/>
</dbReference>
<protein>
    <recommendedName>
        <fullName evidence="4">Protein kinase domain-containing protein</fullName>
    </recommendedName>
</protein>
<dbReference type="InterPro" id="IPR052396">
    <property type="entry name" value="Meiotic_Drive_Suppr_Kinase"/>
</dbReference>
<evidence type="ECO:0000256" key="1">
    <source>
        <dbReference type="SAM" id="MobiDB-lite"/>
    </source>
</evidence>
<reference evidence="2 3" key="1">
    <citation type="journal article" date="2024" name="Nat. Commun.">
        <title>Phylogenomics reveals the evolutionary origins of lichenization in chlorophyte algae.</title>
        <authorList>
            <person name="Puginier C."/>
            <person name="Libourel C."/>
            <person name="Otte J."/>
            <person name="Skaloud P."/>
            <person name="Haon M."/>
            <person name="Grisel S."/>
            <person name="Petersen M."/>
            <person name="Berrin J.G."/>
            <person name="Delaux P.M."/>
            <person name="Dal Grande F."/>
            <person name="Keller J."/>
        </authorList>
    </citation>
    <scope>NUCLEOTIDE SEQUENCE [LARGE SCALE GENOMIC DNA]</scope>
    <source>
        <strain evidence="2 3">SAG 2036</strain>
    </source>
</reference>
<evidence type="ECO:0000313" key="3">
    <source>
        <dbReference type="Proteomes" id="UP001465755"/>
    </source>
</evidence>
<dbReference type="Proteomes" id="UP001465755">
    <property type="component" value="Unassembled WGS sequence"/>
</dbReference>
<proteinExistence type="predicted"/>
<gene>
    <name evidence="2" type="ORF">WJX73_010541</name>
</gene>
<organism evidence="2 3">
    <name type="scientific">Symbiochloris irregularis</name>
    <dbReference type="NCBI Taxonomy" id="706552"/>
    <lineage>
        <taxon>Eukaryota</taxon>
        <taxon>Viridiplantae</taxon>
        <taxon>Chlorophyta</taxon>
        <taxon>core chlorophytes</taxon>
        <taxon>Trebouxiophyceae</taxon>
        <taxon>Trebouxiales</taxon>
        <taxon>Trebouxiaceae</taxon>
        <taxon>Symbiochloris</taxon>
    </lineage>
</organism>
<dbReference type="PANTHER" id="PTHR37171">
    <property type="entry name" value="SERINE/THREONINE-PROTEIN KINASE YRZF-RELATED"/>
    <property type="match status" value="1"/>
</dbReference>
<keyword evidence="3" id="KW-1185">Reference proteome</keyword>
<name>A0AAW1PBG5_9CHLO</name>
<dbReference type="InterPro" id="IPR011009">
    <property type="entry name" value="Kinase-like_dom_sf"/>
</dbReference>
<dbReference type="PANTHER" id="PTHR37171:SF1">
    <property type="entry name" value="SERINE_THREONINE-PROTEIN KINASE YRZF-RELATED"/>
    <property type="match status" value="1"/>
</dbReference>
<comment type="caution">
    <text evidence="2">The sequence shown here is derived from an EMBL/GenBank/DDBJ whole genome shotgun (WGS) entry which is preliminary data.</text>
</comment>